<evidence type="ECO:0000256" key="3">
    <source>
        <dbReference type="ARBA" id="ARBA00022475"/>
    </source>
</evidence>
<dbReference type="EMBL" id="WWNE01000002">
    <property type="protein sequence ID" value="NBG64504.1"/>
    <property type="molecule type" value="Genomic_DNA"/>
</dbReference>
<organism evidence="9 10">
    <name type="scientific">Acidiluteibacter ferrifornacis</name>
    <dbReference type="NCBI Taxonomy" id="2692424"/>
    <lineage>
        <taxon>Bacteria</taxon>
        <taxon>Pseudomonadati</taxon>
        <taxon>Bacteroidota</taxon>
        <taxon>Flavobacteriia</taxon>
        <taxon>Flavobacteriales</taxon>
        <taxon>Cryomorphaceae</taxon>
        <taxon>Acidiluteibacter</taxon>
    </lineage>
</organism>
<feature type="transmembrane region" description="Helical" evidence="8">
    <location>
        <begin position="419"/>
        <end position="437"/>
    </location>
</feature>
<feature type="transmembrane region" description="Helical" evidence="8">
    <location>
        <begin position="322"/>
        <end position="340"/>
    </location>
</feature>
<dbReference type="Pfam" id="PF03062">
    <property type="entry name" value="MBOAT"/>
    <property type="match status" value="1"/>
</dbReference>
<evidence type="ECO:0000256" key="6">
    <source>
        <dbReference type="ARBA" id="ARBA00023136"/>
    </source>
</evidence>
<gene>
    <name evidence="9" type="ORF">GQN54_00150</name>
</gene>
<evidence type="ECO:0000256" key="8">
    <source>
        <dbReference type="SAM" id="Phobius"/>
    </source>
</evidence>
<keyword evidence="10" id="KW-1185">Reference proteome</keyword>
<proteinExistence type="inferred from homology"/>
<evidence type="ECO:0000313" key="9">
    <source>
        <dbReference type="EMBL" id="NBG64504.1"/>
    </source>
</evidence>
<feature type="transmembrane region" description="Helical" evidence="8">
    <location>
        <begin position="283"/>
        <end position="301"/>
    </location>
</feature>
<dbReference type="GO" id="GO:0042121">
    <property type="term" value="P:alginic acid biosynthetic process"/>
    <property type="evidence" value="ECO:0007669"/>
    <property type="project" value="InterPro"/>
</dbReference>
<feature type="transmembrane region" description="Helical" evidence="8">
    <location>
        <begin position="30"/>
        <end position="51"/>
    </location>
</feature>
<keyword evidence="3 7" id="KW-1003">Cell membrane</keyword>
<dbReference type="GO" id="GO:0016746">
    <property type="term" value="F:acyltransferase activity"/>
    <property type="evidence" value="ECO:0007669"/>
    <property type="project" value="UniProtKB-KW"/>
</dbReference>
<dbReference type="AlphaFoldDB" id="A0A6N9NFF0"/>
<dbReference type="PANTHER" id="PTHR13285:SF18">
    <property type="entry name" value="PROTEIN-CYSTEINE N-PALMITOYLTRANSFERASE RASP"/>
    <property type="match status" value="1"/>
</dbReference>
<sequence>MFLILISTLIDYIAGIKMDEKLTKKGRRPFLIISLISNLGILCLFKYYNFFNDSFASLFELLNIPYLIPSLSIILPVGISFYTFQTMGYSIDVYKGKIKAEHHLGYFALYVTYFPQLVAGPIEKSSNLLPQFKVKQFVEYKRVTDGLKLMTWGFFKKVVIADQISPMIKYVTDNPEQFNGFSVLLCSCLFIYQIYCDFSAYSDIAIGGAQVMGVRLMENFRRPFFAKSLSELWNRWHISLINWFQEYIFSPLGGSKKGRRKAYRNVMIVFLVSGLWHGASYNFLIWGILNGLVIVLTLRFTKLKSEANKKLGSFRKSVWYRRFLRVKTYLIFAVLGILFYTSDLYAAQVLGKSLFKGWSNDIMGIISNEGNSRAHILYLGHDSIRFIALLIGIMVLEYVHYIQEYKGSVREILATKSVFFRWTLYIGITLLIMAYSFDQEIPFIYFQF</sequence>
<keyword evidence="4 8" id="KW-0812">Transmembrane</keyword>
<evidence type="ECO:0000256" key="1">
    <source>
        <dbReference type="ARBA" id="ARBA00004651"/>
    </source>
</evidence>
<dbReference type="InterPro" id="IPR028362">
    <property type="entry name" value="AlgI"/>
</dbReference>
<evidence type="ECO:0000256" key="2">
    <source>
        <dbReference type="ARBA" id="ARBA00010323"/>
    </source>
</evidence>
<name>A0A6N9NFF0_9FLAO</name>
<evidence type="ECO:0000256" key="5">
    <source>
        <dbReference type="ARBA" id="ARBA00022989"/>
    </source>
</evidence>
<comment type="subcellular location">
    <subcellularLocation>
        <location evidence="1">Cell membrane</location>
        <topology evidence="1">Multi-pass membrane protein</topology>
    </subcellularLocation>
</comment>
<protein>
    <submittedName>
        <fullName evidence="9">MBOAT family protein</fullName>
    </submittedName>
</protein>
<dbReference type="InterPro" id="IPR004299">
    <property type="entry name" value="MBOAT_fam"/>
</dbReference>
<comment type="similarity">
    <text evidence="2 7">Belongs to the membrane-bound acyltransferase family.</text>
</comment>
<dbReference type="PIRSF" id="PIRSF500217">
    <property type="entry name" value="AlgI"/>
    <property type="match status" value="1"/>
</dbReference>
<dbReference type="PANTHER" id="PTHR13285">
    <property type="entry name" value="ACYLTRANSFERASE"/>
    <property type="match status" value="1"/>
</dbReference>
<dbReference type="InterPro" id="IPR051085">
    <property type="entry name" value="MB_O-acyltransferase"/>
</dbReference>
<evidence type="ECO:0000256" key="4">
    <source>
        <dbReference type="ARBA" id="ARBA00022692"/>
    </source>
</evidence>
<dbReference type="Proteomes" id="UP000470771">
    <property type="component" value="Unassembled WGS sequence"/>
</dbReference>
<dbReference type="GO" id="GO:0005886">
    <property type="term" value="C:plasma membrane"/>
    <property type="evidence" value="ECO:0007669"/>
    <property type="project" value="UniProtKB-SubCell"/>
</dbReference>
<keyword evidence="7" id="KW-0808">Transferase</keyword>
<comment type="caution">
    <text evidence="9">The sequence shown here is derived from an EMBL/GenBank/DDBJ whole genome shotgun (WGS) entry which is preliminary data.</text>
</comment>
<evidence type="ECO:0000256" key="7">
    <source>
        <dbReference type="PIRNR" id="PIRNR016636"/>
    </source>
</evidence>
<feature type="transmembrane region" description="Helical" evidence="8">
    <location>
        <begin position="63"/>
        <end position="84"/>
    </location>
</feature>
<dbReference type="InterPro" id="IPR024194">
    <property type="entry name" value="Ac/AlaTfrase_AlgI/DltB"/>
</dbReference>
<dbReference type="PIRSF" id="PIRSF016636">
    <property type="entry name" value="AlgI_DltB"/>
    <property type="match status" value="1"/>
</dbReference>
<feature type="transmembrane region" description="Helical" evidence="8">
    <location>
        <begin position="383"/>
        <end position="399"/>
    </location>
</feature>
<keyword evidence="5 8" id="KW-1133">Transmembrane helix</keyword>
<keyword evidence="7" id="KW-0012">Acyltransferase</keyword>
<feature type="transmembrane region" description="Helical" evidence="8">
    <location>
        <begin position="262"/>
        <end position="277"/>
    </location>
</feature>
<reference evidence="9 10" key="1">
    <citation type="submission" date="2019-12" db="EMBL/GenBank/DDBJ databases">
        <authorList>
            <person name="Zhao J."/>
        </authorList>
    </citation>
    <scope>NUCLEOTIDE SEQUENCE [LARGE SCALE GENOMIC DNA]</scope>
    <source>
        <strain evidence="9 10">S-15</strain>
    </source>
</reference>
<evidence type="ECO:0000313" key="10">
    <source>
        <dbReference type="Proteomes" id="UP000470771"/>
    </source>
</evidence>
<keyword evidence="6 7" id="KW-0472">Membrane</keyword>
<accession>A0A6N9NFF0</accession>